<sequence>MAEKTNANMLFANFNQDFSCISVGTRKGYQITNCDPFGRVYTQNDGARGIVEMLFCTSLIALVGAADQPQSSPRKLQIVNTKRQSMICELLFPSSILAVKLNRKTLVIVLENEIYIYDISNMRLLHVIETTPNPEAIVALSPSAEASYLAYPSPLPSPSAPSTSTPTPSTSQTPSSGDVLLFHTRTLTVANVIAAHKAPIAALAINSTGTLLATASEKGTVIRVWGIPNGERLYQFRRGAREARIWSMNFNVVGSLLVAASGHGTVHVFRVGGQQGQGQGSSSAGRAASSPPASIDSREGVPAMDGGYDASSLRRKSLQMTKSISHSVGGYLPGALTEMWEPQRDFAWLRLPGGGGVRCVAAISGTMPHVMVISSEGYFYSYSIDLENGGECTLMKQYSLLDTSDGDSATLAE</sequence>
<dbReference type="KEGG" id="scm:SCHCO_078716"/>
<evidence type="ECO:0000256" key="5">
    <source>
        <dbReference type="ARBA" id="ARBA00022554"/>
    </source>
</evidence>
<proteinExistence type="inferred from homology"/>
<keyword evidence="7" id="KW-0677">Repeat</keyword>
<dbReference type="GeneID" id="9596912"/>
<evidence type="ECO:0000256" key="7">
    <source>
        <dbReference type="ARBA" id="ARBA00022737"/>
    </source>
</evidence>
<organism evidence="16">
    <name type="scientific">Schizophyllum commune (strain H4-8 / FGSC 9210)</name>
    <name type="common">Split gill fungus</name>
    <dbReference type="NCBI Taxonomy" id="578458"/>
    <lineage>
        <taxon>Eukaryota</taxon>
        <taxon>Fungi</taxon>
        <taxon>Dikarya</taxon>
        <taxon>Basidiomycota</taxon>
        <taxon>Agaricomycotina</taxon>
        <taxon>Agaricomycetes</taxon>
        <taxon>Agaricomycetidae</taxon>
        <taxon>Agaricales</taxon>
        <taxon>Schizophyllaceae</taxon>
        <taxon>Schizophyllum</taxon>
    </lineage>
</organism>
<comment type="subcellular location">
    <subcellularLocation>
        <location evidence="2">Endosome membrane</location>
        <topology evidence="2">Peripheral membrane protein</topology>
    </subcellularLocation>
    <subcellularLocation>
        <location evidence="3">Preautophagosomal structure membrane</location>
        <topology evidence="3">Peripheral membrane protein</topology>
    </subcellularLocation>
    <subcellularLocation>
        <location evidence="1">Vacuole membrane</location>
        <topology evidence="1">Peripheral membrane protein</topology>
    </subcellularLocation>
</comment>
<dbReference type="InterPro" id="IPR001680">
    <property type="entry name" value="WD40_rpt"/>
</dbReference>
<keyword evidence="11" id="KW-0472">Membrane</keyword>
<evidence type="ECO:0000256" key="10">
    <source>
        <dbReference type="ARBA" id="ARBA00023006"/>
    </source>
</evidence>
<dbReference type="FunFam" id="2.130.10.10:FF:000965">
    <property type="entry name" value="Autophagy-like protein 18 Atg18"/>
    <property type="match status" value="1"/>
</dbReference>
<evidence type="ECO:0000256" key="9">
    <source>
        <dbReference type="ARBA" id="ARBA00022927"/>
    </source>
</evidence>
<protein>
    <recommendedName>
        <fullName evidence="13">Autophagy-related protein 18</fullName>
    </recommendedName>
</protein>
<evidence type="ECO:0000256" key="13">
    <source>
        <dbReference type="ARBA" id="ARBA00039247"/>
    </source>
</evidence>
<evidence type="ECO:0000256" key="4">
    <source>
        <dbReference type="ARBA" id="ARBA00022448"/>
    </source>
</evidence>
<evidence type="ECO:0000256" key="3">
    <source>
        <dbReference type="ARBA" id="ARBA00004623"/>
    </source>
</evidence>
<dbReference type="PANTHER" id="PTHR11227">
    <property type="entry name" value="WD-REPEAT PROTEIN INTERACTING WITH PHOSPHOINOSIDES WIPI -RELATED"/>
    <property type="match status" value="1"/>
</dbReference>
<keyword evidence="9" id="KW-0653">Protein transport</keyword>
<dbReference type="GO" id="GO:0015031">
    <property type="term" value="P:protein transport"/>
    <property type="evidence" value="ECO:0007669"/>
    <property type="project" value="UniProtKB-KW"/>
</dbReference>
<evidence type="ECO:0000256" key="8">
    <source>
        <dbReference type="ARBA" id="ARBA00022753"/>
    </source>
</evidence>
<dbReference type="InParanoid" id="D8QE95"/>
<keyword evidence="8" id="KW-0967">Endosome</keyword>
<evidence type="ECO:0000256" key="2">
    <source>
        <dbReference type="ARBA" id="ARBA00004481"/>
    </source>
</evidence>
<dbReference type="EMBL" id="GL377310">
    <property type="protein sequence ID" value="EFI94128.1"/>
    <property type="molecule type" value="Genomic_DNA"/>
</dbReference>
<keyword evidence="4" id="KW-0813">Transport</keyword>
<keyword evidence="10" id="KW-0072">Autophagy</keyword>
<dbReference type="VEuPathDB" id="FungiDB:SCHCODRAFT_078716"/>
<keyword evidence="16" id="KW-1185">Reference proteome</keyword>
<dbReference type="GO" id="GO:0006914">
    <property type="term" value="P:autophagy"/>
    <property type="evidence" value="ECO:0007669"/>
    <property type="project" value="UniProtKB-KW"/>
</dbReference>
<accession>D8QE95</accession>
<evidence type="ECO:0000256" key="6">
    <source>
        <dbReference type="ARBA" id="ARBA00022574"/>
    </source>
</evidence>
<name>D8QE95_SCHCM</name>
<dbReference type="GO" id="GO:0005774">
    <property type="term" value="C:vacuolar membrane"/>
    <property type="evidence" value="ECO:0007669"/>
    <property type="project" value="UniProtKB-SubCell"/>
</dbReference>
<evidence type="ECO:0000256" key="1">
    <source>
        <dbReference type="ARBA" id="ARBA00004148"/>
    </source>
</evidence>
<dbReference type="SUPFAM" id="SSF50978">
    <property type="entry name" value="WD40 repeat-like"/>
    <property type="match status" value="1"/>
</dbReference>
<dbReference type="GO" id="GO:0010008">
    <property type="term" value="C:endosome membrane"/>
    <property type="evidence" value="ECO:0007669"/>
    <property type="project" value="UniProtKB-SubCell"/>
</dbReference>
<evidence type="ECO:0000256" key="12">
    <source>
        <dbReference type="ARBA" id="ARBA00025740"/>
    </source>
</evidence>
<dbReference type="SMART" id="SM00320">
    <property type="entry name" value="WD40"/>
    <property type="match status" value="2"/>
</dbReference>
<feature type="compositionally biased region" description="Low complexity" evidence="14">
    <location>
        <begin position="160"/>
        <end position="176"/>
    </location>
</feature>
<dbReference type="STRING" id="578458.D8QE95"/>
<evidence type="ECO:0000256" key="11">
    <source>
        <dbReference type="ARBA" id="ARBA00023136"/>
    </source>
</evidence>
<dbReference type="Proteomes" id="UP000007431">
    <property type="component" value="Unassembled WGS sequence"/>
</dbReference>
<dbReference type="HOGENOM" id="CLU_025895_5_2_1"/>
<keyword evidence="6" id="KW-0853">WD repeat</keyword>
<reference evidence="15 16" key="1">
    <citation type="journal article" date="2010" name="Nat. Biotechnol.">
        <title>Genome sequence of the model mushroom Schizophyllum commune.</title>
        <authorList>
            <person name="Ohm R.A."/>
            <person name="de Jong J.F."/>
            <person name="Lugones L.G."/>
            <person name="Aerts A."/>
            <person name="Kothe E."/>
            <person name="Stajich J.E."/>
            <person name="de Vries R.P."/>
            <person name="Record E."/>
            <person name="Levasseur A."/>
            <person name="Baker S.E."/>
            <person name="Bartholomew K.A."/>
            <person name="Coutinho P.M."/>
            <person name="Erdmann S."/>
            <person name="Fowler T.J."/>
            <person name="Gathman A.C."/>
            <person name="Lombard V."/>
            <person name="Henrissat B."/>
            <person name="Knabe N."/>
            <person name="Kuees U."/>
            <person name="Lilly W.W."/>
            <person name="Lindquist E."/>
            <person name="Lucas S."/>
            <person name="Magnuson J.K."/>
            <person name="Piumi F."/>
            <person name="Raudaskoski M."/>
            <person name="Salamov A."/>
            <person name="Schmutz J."/>
            <person name="Schwarze F.W.M.R."/>
            <person name="vanKuyk P.A."/>
            <person name="Horton J.S."/>
            <person name="Grigoriev I.V."/>
            <person name="Woesten H.A.B."/>
        </authorList>
    </citation>
    <scope>NUCLEOTIDE SEQUENCE [LARGE SCALE GENOMIC DNA]</scope>
    <source>
        <strain evidence="16">H4-8 / FGSC 9210</strain>
    </source>
</reference>
<dbReference type="InterPro" id="IPR048720">
    <property type="entry name" value="PROPPIN"/>
</dbReference>
<feature type="compositionally biased region" description="Low complexity" evidence="14">
    <location>
        <begin position="280"/>
        <end position="294"/>
    </location>
</feature>
<dbReference type="InterPro" id="IPR015943">
    <property type="entry name" value="WD40/YVTN_repeat-like_dom_sf"/>
</dbReference>
<dbReference type="GO" id="GO:0034045">
    <property type="term" value="C:phagophore assembly site membrane"/>
    <property type="evidence" value="ECO:0007669"/>
    <property type="project" value="UniProtKB-SubCell"/>
</dbReference>
<feature type="region of interest" description="Disordered" evidence="14">
    <location>
        <begin position="272"/>
        <end position="302"/>
    </location>
</feature>
<dbReference type="FunCoup" id="D8QE95">
    <property type="interactions" value="274"/>
</dbReference>
<dbReference type="RefSeq" id="XP_003029031.1">
    <property type="nucleotide sequence ID" value="XM_003028985.1"/>
</dbReference>
<keyword evidence="5" id="KW-0926">Vacuole</keyword>
<evidence type="ECO:0000256" key="14">
    <source>
        <dbReference type="SAM" id="MobiDB-lite"/>
    </source>
</evidence>
<evidence type="ECO:0000313" key="16">
    <source>
        <dbReference type="Proteomes" id="UP000007431"/>
    </source>
</evidence>
<evidence type="ECO:0000313" key="15">
    <source>
        <dbReference type="EMBL" id="EFI94128.1"/>
    </source>
</evidence>
<dbReference type="OMA" id="NIAILEM"/>
<dbReference type="Gene3D" id="2.130.10.10">
    <property type="entry name" value="YVTN repeat-like/Quinoprotein amine dehydrogenase"/>
    <property type="match status" value="1"/>
</dbReference>
<comment type="similarity">
    <text evidence="12">Belongs to the WD repeat PROPPIN family.</text>
</comment>
<dbReference type="OrthoDB" id="1667587at2759"/>
<dbReference type="eggNOG" id="KOG2110">
    <property type="taxonomic scope" value="Eukaryota"/>
</dbReference>
<feature type="region of interest" description="Disordered" evidence="14">
    <location>
        <begin position="154"/>
        <end position="176"/>
    </location>
</feature>
<dbReference type="InterPro" id="IPR036322">
    <property type="entry name" value="WD40_repeat_dom_sf"/>
</dbReference>
<dbReference type="Pfam" id="PF21032">
    <property type="entry name" value="PROPPIN"/>
    <property type="match status" value="2"/>
</dbReference>
<gene>
    <name evidence="15" type="ORF">SCHCODRAFT_78716</name>
</gene>
<dbReference type="AlphaFoldDB" id="D8QE95"/>